<evidence type="ECO:0000259" key="3">
    <source>
        <dbReference type="Pfam" id="PF11350"/>
    </source>
</evidence>
<feature type="region of interest" description="Disordered" evidence="1">
    <location>
        <begin position="73"/>
        <end position="119"/>
    </location>
</feature>
<keyword evidence="2" id="KW-1133">Transmembrane helix</keyword>
<reference evidence="4 5" key="1">
    <citation type="submission" date="2024-01" db="EMBL/GenBank/DDBJ databases">
        <title>Genome insights into Plantactinospora sonchi sp. nov.</title>
        <authorList>
            <person name="Wang L."/>
        </authorList>
    </citation>
    <scope>NUCLEOTIDE SEQUENCE [LARGE SCALE GENOMIC DNA]</scope>
    <source>
        <strain evidence="4 5">NEAU-QY2</strain>
    </source>
</reference>
<organism evidence="4 5">
    <name type="scientific">Plantactinospora sonchi</name>
    <dbReference type="NCBI Taxonomy" id="1544735"/>
    <lineage>
        <taxon>Bacteria</taxon>
        <taxon>Bacillati</taxon>
        <taxon>Actinomycetota</taxon>
        <taxon>Actinomycetes</taxon>
        <taxon>Micromonosporales</taxon>
        <taxon>Micromonosporaceae</taxon>
        <taxon>Plantactinospora</taxon>
    </lineage>
</organism>
<sequence length="295" mass="30409">MGDRPGDPIDGSLSGGRRGRHRVAAARARRRRQRVVALALLLTTASLVLVGLVHGGPPDGASVAAGGSDGVVAGGTARGGGPSDTAGSPGDGASGQSGRESAGEPADYPTTGPGTFGYAGGGKVLGTTGDLRRYRVAVEQGMGQDVGGFASAVDTILGDARGWTVAEKLRFQRVGRTAKAQFTIFLASPGTSERMCAEAGLHTERYGSCHIPGEVVLNIARWLTAVPDYGAPLDVYQAYALNHEVGHELGERHQGCPWPGAPAPVMQQQTYGLRGCAPNGWPYVDGRRYAGPVLP</sequence>
<feature type="region of interest" description="Disordered" evidence="1">
    <location>
        <begin position="1"/>
        <end position="29"/>
    </location>
</feature>
<evidence type="ECO:0000313" key="4">
    <source>
        <dbReference type="EMBL" id="MEE6260282.1"/>
    </source>
</evidence>
<proteinExistence type="predicted"/>
<dbReference type="EMBL" id="JAZGQK010000013">
    <property type="protein sequence ID" value="MEE6260282.1"/>
    <property type="molecule type" value="Genomic_DNA"/>
</dbReference>
<gene>
    <name evidence="4" type="ORF">V1633_17485</name>
</gene>
<feature type="compositionally biased region" description="Basic residues" evidence="1">
    <location>
        <begin position="17"/>
        <end position="29"/>
    </location>
</feature>
<keyword evidence="2" id="KW-0472">Membrane</keyword>
<dbReference type="Proteomes" id="UP001332243">
    <property type="component" value="Unassembled WGS sequence"/>
</dbReference>
<dbReference type="SUPFAM" id="SSF55486">
    <property type="entry name" value="Metalloproteases ('zincins'), catalytic domain"/>
    <property type="match status" value="1"/>
</dbReference>
<name>A0ABU7RUW5_9ACTN</name>
<evidence type="ECO:0000313" key="5">
    <source>
        <dbReference type="Proteomes" id="UP001332243"/>
    </source>
</evidence>
<keyword evidence="5" id="KW-1185">Reference proteome</keyword>
<feature type="domain" description="DUF3152" evidence="3">
    <location>
        <begin position="107"/>
        <end position="273"/>
    </location>
</feature>
<dbReference type="Pfam" id="PF11350">
    <property type="entry name" value="DUF3152"/>
    <property type="match status" value="1"/>
</dbReference>
<protein>
    <submittedName>
        <fullName evidence="4">DUF3152 domain-containing protein</fullName>
    </submittedName>
</protein>
<dbReference type="RefSeq" id="WP_331215400.1">
    <property type="nucleotide sequence ID" value="NZ_JAZGQK010000013.1"/>
</dbReference>
<comment type="caution">
    <text evidence="4">The sequence shown here is derived from an EMBL/GenBank/DDBJ whole genome shotgun (WGS) entry which is preliminary data.</text>
</comment>
<keyword evidence="2" id="KW-0812">Transmembrane</keyword>
<evidence type="ECO:0000256" key="1">
    <source>
        <dbReference type="SAM" id="MobiDB-lite"/>
    </source>
</evidence>
<dbReference type="InterPro" id="IPR022603">
    <property type="entry name" value="DUF3152"/>
</dbReference>
<accession>A0ABU7RUW5</accession>
<feature type="compositionally biased region" description="Gly residues" evidence="1">
    <location>
        <begin position="73"/>
        <end position="82"/>
    </location>
</feature>
<evidence type="ECO:0000256" key="2">
    <source>
        <dbReference type="SAM" id="Phobius"/>
    </source>
</evidence>
<feature type="transmembrane region" description="Helical" evidence="2">
    <location>
        <begin position="35"/>
        <end position="53"/>
    </location>
</feature>